<comment type="caution">
    <text evidence="10">The sequence shown here is derived from an EMBL/GenBank/DDBJ whole genome shotgun (WGS) entry which is preliminary data.</text>
</comment>
<evidence type="ECO:0000256" key="7">
    <source>
        <dbReference type="ARBA" id="ARBA00023065"/>
    </source>
</evidence>
<dbReference type="InterPro" id="IPR004131">
    <property type="entry name" value="PPase-energised_H-pump"/>
</dbReference>
<gene>
    <name evidence="10" type="ORF">GNF77_15175</name>
</gene>
<dbReference type="AlphaFoldDB" id="A0AAW9IW75"/>
<protein>
    <submittedName>
        <fullName evidence="10">Sodium-translocating pyrophosphatase</fullName>
    </submittedName>
</protein>
<keyword evidence="6 9" id="KW-1133">Transmembrane helix</keyword>
<keyword evidence="5" id="KW-1278">Translocase</keyword>
<keyword evidence="7" id="KW-0406">Ion transport</keyword>
<comment type="subcellular location">
    <subcellularLocation>
        <location evidence="1">Endomembrane system</location>
        <topology evidence="1">Multi-pass membrane protein</topology>
    </subcellularLocation>
</comment>
<name>A0AAW9IW75_CLOPF</name>
<dbReference type="GO" id="GO:0004427">
    <property type="term" value="F:inorganic diphosphate phosphatase activity"/>
    <property type="evidence" value="ECO:0007669"/>
    <property type="project" value="InterPro"/>
</dbReference>
<evidence type="ECO:0000256" key="3">
    <source>
        <dbReference type="ARBA" id="ARBA00022692"/>
    </source>
</evidence>
<feature type="non-terminal residue" evidence="10">
    <location>
        <position position="1"/>
    </location>
</feature>
<dbReference type="EMBL" id="WNVM01000162">
    <property type="protein sequence ID" value="MDZ5010223.1"/>
    <property type="molecule type" value="Genomic_DNA"/>
</dbReference>
<feature type="transmembrane region" description="Helical" evidence="9">
    <location>
        <begin position="97"/>
        <end position="116"/>
    </location>
</feature>
<organism evidence="10 11">
    <name type="scientific">Clostridium perfringens</name>
    <dbReference type="NCBI Taxonomy" id="1502"/>
    <lineage>
        <taxon>Bacteria</taxon>
        <taxon>Bacillati</taxon>
        <taxon>Bacillota</taxon>
        <taxon>Clostridia</taxon>
        <taxon>Eubacteriales</taxon>
        <taxon>Clostridiaceae</taxon>
        <taxon>Clostridium</taxon>
    </lineage>
</organism>
<evidence type="ECO:0000256" key="6">
    <source>
        <dbReference type="ARBA" id="ARBA00022989"/>
    </source>
</evidence>
<feature type="transmembrane region" description="Helical" evidence="9">
    <location>
        <begin position="6"/>
        <end position="25"/>
    </location>
</feature>
<sequence length="186" mass="19229">ILNPQVLIGLFIGGMVTFLFSSKTMDAVGRAASKIVVEVRRQFKEIPGLMEGKSEPDYAACVDICTKSAQRELITIAIIAIVTPLVVGLLLGPNGVAGLLAGSTVTGFAVAIMMSNSGGAWDNAKKYLESGVLGGKGSDCHKAAVVGDTVGDPFKDTTGPSINILIKLMSMVSIVFGALVLAFGIL</sequence>
<keyword evidence="2" id="KW-0813">Transport</keyword>
<accession>A0AAW9IW75</accession>
<evidence type="ECO:0000256" key="2">
    <source>
        <dbReference type="ARBA" id="ARBA00022448"/>
    </source>
</evidence>
<evidence type="ECO:0000256" key="9">
    <source>
        <dbReference type="SAM" id="Phobius"/>
    </source>
</evidence>
<evidence type="ECO:0000313" key="10">
    <source>
        <dbReference type="EMBL" id="MDZ5010223.1"/>
    </source>
</evidence>
<reference evidence="10" key="1">
    <citation type="submission" date="2019-11" db="EMBL/GenBank/DDBJ databases">
        <title>Characterization of Clostridium perfringens isolates from swine manure treated agricultural soils.</title>
        <authorList>
            <person name="Wushke S.T."/>
        </authorList>
    </citation>
    <scope>NUCLEOTIDE SEQUENCE</scope>
    <source>
        <strain evidence="10">V2</strain>
    </source>
</reference>
<evidence type="ECO:0000256" key="8">
    <source>
        <dbReference type="ARBA" id="ARBA00023136"/>
    </source>
</evidence>
<keyword evidence="3 9" id="KW-0812">Transmembrane</keyword>
<dbReference type="Proteomes" id="UP001292368">
    <property type="component" value="Unassembled WGS sequence"/>
</dbReference>
<keyword evidence="4" id="KW-0460">Magnesium</keyword>
<dbReference type="RefSeq" id="WP_322382103.1">
    <property type="nucleotide sequence ID" value="NZ_WNVM01000162.1"/>
</dbReference>
<evidence type="ECO:0000256" key="4">
    <source>
        <dbReference type="ARBA" id="ARBA00022842"/>
    </source>
</evidence>
<evidence type="ECO:0000313" key="11">
    <source>
        <dbReference type="Proteomes" id="UP001292368"/>
    </source>
</evidence>
<dbReference type="GO" id="GO:0012505">
    <property type="term" value="C:endomembrane system"/>
    <property type="evidence" value="ECO:0007669"/>
    <property type="project" value="UniProtKB-SubCell"/>
</dbReference>
<evidence type="ECO:0000256" key="1">
    <source>
        <dbReference type="ARBA" id="ARBA00004127"/>
    </source>
</evidence>
<dbReference type="GO" id="GO:0009678">
    <property type="term" value="F:diphosphate hydrolysis-driven proton transmembrane transporter activity"/>
    <property type="evidence" value="ECO:0007669"/>
    <property type="project" value="InterPro"/>
</dbReference>
<proteinExistence type="predicted"/>
<evidence type="ECO:0000256" key="5">
    <source>
        <dbReference type="ARBA" id="ARBA00022967"/>
    </source>
</evidence>
<dbReference type="Pfam" id="PF03030">
    <property type="entry name" value="H_PPase"/>
    <property type="match status" value="1"/>
</dbReference>
<dbReference type="GO" id="GO:0016020">
    <property type="term" value="C:membrane"/>
    <property type="evidence" value="ECO:0007669"/>
    <property type="project" value="InterPro"/>
</dbReference>
<feature type="transmembrane region" description="Helical" evidence="9">
    <location>
        <begin position="164"/>
        <end position="185"/>
    </location>
</feature>
<keyword evidence="8 9" id="KW-0472">Membrane</keyword>
<feature type="transmembrane region" description="Helical" evidence="9">
    <location>
        <begin position="73"/>
        <end position="91"/>
    </location>
</feature>
<dbReference type="PANTHER" id="PTHR31998">
    <property type="entry name" value="K(+)-INSENSITIVE PYROPHOSPHATE-ENERGIZED PROTON PUMP"/>
    <property type="match status" value="1"/>
</dbReference>